<dbReference type="EMBL" id="CAUYUJ010014721">
    <property type="protein sequence ID" value="CAK0845193.1"/>
    <property type="molecule type" value="Genomic_DNA"/>
</dbReference>
<gene>
    <name evidence="1" type="ORF">PCOR1329_LOCUS39068</name>
</gene>
<dbReference type="SUPFAM" id="SSF56219">
    <property type="entry name" value="DNase I-like"/>
    <property type="match status" value="1"/>
</dbReference>
<dbReference type="Proteomes" id="UP001189429">
    <property type="component" value="Unassembled WGS sequence"/>
</dbReference>
<name>A0ABN9TH12_9DINO</name>
<dbReference type="InterPro" id="IPR036691">
    <property type="entry name" value="Endo/exonu/phosph_ase_sf"/>
</dbReference>
<evidence type="ECO:0000313" key="2">
    <source>
        <dbReference type="Proteomes" id="UP001189429"/>
    </source>
</evidence>
<reference evidence="1" key="1">
    <citation type="submission" date="2023-10" db="EMBL/GenBank/DDBJ databases">
        <authorList>
            <person name="Chen Y."/>
            <person name="Shah S."/>
            <person name="Dougan E. K."/>
            <person name="Thang M."/>
            <person name="Chan C."/>
        </authorList>
    </citation>
    <scope>NUCLEOTIDE SEQUENCE [LARGE SCALE GENOMIC DNA]</scope>
</reference>
<feature type="non-terminal residue" evidence="1">
    <location>
        <position position="672"/>
    </location>
</feature>
<sequence length="672" mass="74770">MGAVNAAIRASQDFLTAQLDAKLAIVKQEVIAEFATQLRGPLGAVAGQQQKQNEQFTGHIQSLQAASTKLEADQREPRAQVAEIRQRLHMQEAQIPIKDYENLIEWDRAADINIIVGTAAEKYTADQVKNSIQPIMDKCELNEGDWEVVGKGPARRCLIQFSGDANASARKVRAFYSKLKGPDGEWISTKVQSVHGQSTRLFFGLDRSGKTARREFQTKKFTHLCKAQDATKRKNKRSFMMQVMNSTAALALQEVHGSEAELDHEIHLRLQIKSDVSDDAAGALPNMIAIYNARNFQLTAGQVQRARGSIRAELSIAEQRPGRITVLVMGDFNFMDEAPLELTAPLVSEAFLVGEITTQKHQLLWGQALGDMVEVDPGLPTHCTEHSRQCARIDKICISSPPWLLMQWRAKVDIPAAPGALFDRGISDHAPVHLRLAARAPEGSELRPIPRHIFEIPLFAKYFAPLSGAADMGNYLPFIRLEEFKRLVREAARLTRNDMAGTPTTSRDSAFRNMQMAIQKRGKLWAPTGKVLKLKAIEVLHDHSITEKPKDMIAELRRQWSPAFQAKPSRAKHVKRYLDKHTIPYDCSQMDIPTLGKMEKIIRRLNNSAPGPDGIPCAAWKRTPSSAQLLLEASLEVMNGFPALLNFNDSLMIFTPKGSEPEDGMSAASMAK</sequence>
<proteinExistence type="predicted"/>
<evidence type="ECO:0008006" key="3">
    <source>
        <dbReference type="Google" id="ProtNLM"/>
    </source>
</evidence>
<accession>A0ABN9TH12</accession>
<comment type="caution">
    <text evidence="1">The sequence shown here is derived from an EMBL/GenBank/DDBJ whole genome shotgun (WGS) entry which is preliminary data.</text>
</comment>
<dbReference type="Gene3D" id="3.60.10.10">
    <property type="entry name" value="Endonuclease/exonuclease/phosphatase"/>
    <property type="match status" value="1"/>
</dbReference>
<keyword evidence="2" id="KW-1185">Reference proteome</keyword>
<evidence type="ECO:0000313" key="1">
    <source>
        <dbReference type="EMBL" id="CAK0845193.1"/>
    </source>
</evidence>
<protein>
    <recommendedName>
        <fullName evidence="3">Endonuclease/exonuclease/phosphatase domain-containing protein</fullName>
    </recommendedName>
</protein>
<organism evidence="1 2">
    <name type="scientific">Prorocentrum cordatum</name>
    <dbReference type="NCBI Taxonomy" id="2364126"/>
    <lineage>
        <taxon>Eukaryota</taxon>
        <taxon>Sar</taxon>
        <taxon>Alveolata</taxon>
        <taxon>Dinophyceae</taxon>
        <taxon>Prorocentrales</taxon>
        <taxon>Prorocentraceae</taxon>
        <taxon>Prorocentrum</taxon>
    </lineage>
</organism>